<evidence type="ECO:0000313" key="1">
    <source>
        <dbReference type="EMBL" id="EGK11566.1"/>
    </source>
</evidence>
<evidence type="ECO:0000313" key="2">
    <source>
        <dbReference type="Proteomes" id="UP000004207"/>
    </source>
</evidence>
<gene>
    <name evidence="1" type="ORF">HMPREF0476_0249</name>
</gene>
<protein>
    <submittedName>
        <fullName evidence="1">Uncharacterized protein</fullName>
    </submittedName>
</protein>
<dbReference type="AlphaFoldDB" id="F5S4W6"/>
<organism evidence="1 2">
    <name type="scientific">Kingella kingae ATCC 23330</name>
    <dbReference type="NCBI Taxonomy" id="887327"/>
    <lineage>
        <taxon>Bacteria</taxon>
        <taxon>Pseudomonadati</taxon>
        <taxon>Pseudomonadota</taxon>
        <taxon>Betaproteobacteria</taxon>
        <taxon>Neisseriales</taxon>
        <taxon>Neisseriaceae</taxon>
        <taxon>Kingella</taxon>
    </lineage>
</organism>
<dbReference type="EMBL" id="AFHS01000009">
    <property type="protein sequence ID" value="EGK11566.1"/>
    <property type="molecule type" value="Genomic_DNA"/>
</dbReference>
<accession>F5S4W6</accession>
<name>F5S4W6_KINKI</name>
<dbReference type="HOGENOM" id="CLU_149951_0_0_4"/>
<reference evidence="1 2" key="1">
    <citation type="submission" date="2011-04" db="EMBL/GenBank/DDBJ databases">
        <authorList>
            <person name="Muzny D."/>
            <person name="Qin X."/>
            <person name="Deng J."/>
            <person name="Jiang H."/>
            <person name="Liu Y."/>
            <person name="Qu J."/>
            <person name="Song X.-Z."/>
            <person name="Zhang L."/>
            <person name="Thornton R."/>
            <person name="Coyle M."/>
            <person name="Francisco L."/>
            <person name="Jackson L."/>
            <person name="Javaid M."/>
            <person name="Korchina V."/>
            <person name="Kovar C."/>
            <person name="Mata R."/>
            <person name="Mathew T."/>
            <person name="Ngo R."/>
            <person name="Nguyen L."/>
            <person name="Nguyen N."/>
            <person name="Okwuonu G."/>
            <person name="Ongeri F."/>
            <person name="Pham C."/>
            <person name="Simmons D."/>
            <person name="Wilczek-Boney K."/>
            <person name="Hale W."/>
            <person name="Jakkamsetti A."/>
            <person name="Pham P."/>
            <person name="Ruth R."/>
            <person name="San Lucas F."/>
            <person name="Warren J."/>
            <person name="Zhang J."/>
            <person name="Zhao Z."/>
            <person name="Zhou C."/>
            <person name="Zhu D."/>
            <person name="Lee S."/>
            <person name="Bess C."/>
            <person name="Blankenburg K."/>
            <person name="Forbes L."/>
            <person name="Fu Q."/>
            <person name="Gubbala S."/>
            <person name="Hirani K."/>
            <person name="Jayaseelan J.C."/>
            <person name="Lara F."/>
            <person name="Munidasa M."/>
            <person name="Palculict T."/>
            <person name="Patil S."/>
            <person name="Pu L.-L."/>
            <person name="Saada N."/>
            <person name="Tang L."/>
            <person name="Weissenberger G."/>
            <person name="Zhu Y."/>
            <person name="Hemphill L."/>
            <person name="Shang Y."/>
            <person name="Youmans B."/>
            <person name="Ayvaz T."/>
            <person name="Ross M."/>
            <person name="Santibanez J."/>
            <person name="Aqrawi P."/>
            <person name="Gross S."/>
            <person name="Joshi V."/>
            <person name="Fowler G."/>
            <person name="Nazareth L."/>
            <person name="Reid J."/>
            <person name="Worley K."/>
            <person name="Petrosino J."/>
            <person name="Highlander S."/>
            <person name="Gibbs R."/>
        </authorList>
    </citation>
    <scope>NUCLEOTIDE SEQUENCE [LARGE SCALE GENOMIC DNA]</scope>
    <source>
        <strain evidence="1 2">ATCC 23330</strain>
    </source>
</reference>
<dbReference type="eggNOG" id="ENOG5034AIW">
    <property type="taxonomic scope" value="Bacteria"/>
</dbReference>
<comment type="caution">
    <text evidence="1">The sequence shown here is derived from an EMBL/GenBank/DDBJ whole genome shotgun (WGS) entry which is preliminary data.</text>
</comment>
<keyword evidence="2" id="KW-1185">Reference proteome</keyword>
<dbReference type="Proteomes" id="UP000004207">
    <property type="component" value="Unassembled WGS sequence"/>
</dbReference>
<proteinExistence type="predicted"/>
<sequence length="144" mass="16383">MREDWGEGKPFSNSEKLLHSTIFPLPNPLPKEREQSCCNQQRKNKMKSTLFIMMTLLTGSATWAHGMHKHEPLTLEQLPAACQNYFKRAQTCYEKAGEKASLFHQGNTKMLFQSLPAAEPAMREKLCTIANNAFADKAHQLKCE</sequence>